<gene>
    <name evidence="5" type="ORF">Fot_05922</name>
</gene>
<accession>A0ABD1WUI9</accession>
<evidence type="ECO:0000256" key="1">
    <source>
        <dbReference type="ARBA" id="ARBA00022737"/>
    </source>
</evidence>
<evidence type="ECO:0000313" key="6">
    <source>
        <dbReference type="Proteomes" id="UP001604277"/>
    </source>
</evidence>
<comment type="caution">
    <text evidence="5">The sequence shown here is derived from an EMBL/GenBank/DDBJ whole genome shotgun (WGS) entry which is preliminary data.</text>
</comment>
<dbReference type="GO" id="GO:0006629">
    <property type="term" value="P:lipid metabolic process"/>
    <property type="evidence" value="ECO:0007669"/>
    <property type="project" value="UniProtKB-KW"/>
</dbReference>
<keyword evidence="6" id="KW-1185">Reference proteome</keyword>
<dbReference type="InterPro" id="IPR024632">
    <property type="entry name" value="PLipase_D_C"/>
</dbReference>
<reference evidence="6" key="1">
    <citation type="submission" date="2024-07" db="EMBL/GenBank/DDBJ databases">
        <title>Two chromosome-level genome assemblies of Korean endemic species Abeliophyllum distichum and Forsythia ovata (Oleaceae).</title>
        <authorList>
            <person name="Jang H."/>
        </authorList>
    </citation>
    <scope>NUCLEOTIDE SEQUENCE [LARGE SCALE GENOMIC DNA]</scope>
</reference>
<dbReference type="Pfam" id="PF12357">
    <property type="entry name" value="PLD_C"/>
    <property type="match status" value="1"/>
</dbReference>
<proteinExistence type="predicted"/>
<keyword evidence="1" id="KW-0677">Repeat</keyword>
<feature type="domain" description="Phospholipase D C-terminal" evidence="4">
    <location>
        <begin position="12"/>
        <end position="79"/>
    </location>
</feature>
<dbReference type="PANTHER" id="PTHR18896">
    <property type="entry name" value="PHOSPHOLIPASE D"/>
    <property type="match status" value="1"/>
</dbReference>
<keyword evidence="2" id="KW-0443">Lipid metabolism</keyword>
<evidence type="ECO:0000256" key="2">
    <source>
        <dbReference type="ARBA" id="ARBA00023098"/>
    </source>
</evidence>
<sequence>MALWFEHLNYIDNSFLHPESLECIRKINHSADENWNVYTTVILEEDLQGHLLPYPVHISNNGEITTMTGFEFFPDTKARPVQTRNRSESSVDESGWGQQFPHQQEHKMRFPPRYDLEIQQWKQTGFSPAHIHQTRTPSA</sequence>
<dbReference type="PANTHER" id="PTHR18896:SF115">
    <property type="entry name" value="PHOSPHOLIPASE D ALPHA 1"/>
    <property type="match status" value="1"/>
</dbReference>
<feature type="region of interest" description="Disordered" evidence="3">
    <location>
        <begin position="75"/>
        <end position="109"/>
    </location>
</feature>
<evidence type="ECO:0000259" key="4">
    <source>
        <dbReference type="Pfam" id="PF12357"/>
    </source>
</evidence>
<protein>
    <submittedName>
        <fullName evidence="5">Phospholipase D</fullName>
    </submittedName>
</protein>
<evidence type="ECO:0000256" key="3">
    <source>
        <dbReference type="SAM" id="MobiDB-lite"/>
    </source>
</evidence>
<dbReference type="Proteomes" id="UP001604277">
    <property type="component" value="Unassembled WGS sequence"/>
</dbReference>
<dbReference type="InterPro" id="IPR015679">
    <property type="entry name" value="PLipase_D_fam"/>
</dbReference>
<dbReference type="EMBL" id="JBFOLJ010000002">
    <property type="protein sequence ID" value="KAL2552303.1"/>
    <property type="molecule type" value="Genomic_DNA"/>
</dbReference>
<name>A0ABD1WUI9_9LAMI</name>
<organism evidence="5 6">
    <name type="scientific">Forsythia ovata</name>
    <dbReference type="NCBI Taxonomy" id="205694"/>
    <lineage>
        <taxon>Eukaryota</taxon>
        <taxon>Viridiplantae</taxon>
        <taxon>Streptophyta</taxon>
        <taxon>Embryophyta</taxon>
        <taxon>Tracheophyta</taxon>
        <taxon>Spermatophyta</taxon>
        <taxon>Magnoliopsida</taxon>
        <taxon>eudicotyledons</taxon>
        <taxon>Gunneridae</taxon>
        <taxon>Pentapetalae</taxon>
        <taxon>asterids</taxon>
        <taxon>lamiids</taxon>
        <taxon>Lamiales</taxon>
        <taxon>Oleaceae</taxon>
        <taxon>Forsythieae</taxon>
        <taxon>Forsythia</taxon>
    </lineage>
</organism>
<dbReference type="AlphaFoldDB" id="A0ABD1WUI9"/>
<evidence type="ECO:0000313" key="5">
    <source>
        <dbReference type="EMBL" id="KAL2552303.1"/>
    </source>
</evidence>